<dbReference type="EMBL" id="JABEZZ010000011">
    <property type="protein sequence ID" value="MBA0598933.1"/>
    <property type="molecule type" value="Genomic_DNA"/>
</dbReference>
<evidence type="ECO:0000313" key="1">
    <source>
        <dbReference type="EMBL" id="MBA0598933.1"/>
    </source>
</evidence>
<evidence type="ECO:0000313" key="2">
    <source>
        <dbReference type="Proteomes" id="UP000593578"/>
    </source>
</evidence>
<reference evidence="1 2" key="1">
    <citation type="journal article" date="2019" name="Genome Biol. Evol.">
        <title>Insights into the evolution of the New World diploid cottons (Gossypium, subgenus Houzingenia) based on genome sequencing.</title>
        <authorList>
            <person name="Grover C.E."/>
            <person name="Arick M.A. 2nd"/>
            <person name="Thrash A."/>
            <person name="Conover J.L."/>
            <person name="Sanders W.S."/>
            <person name="Peterson D.G."/>
            <person name="Frelichowski J.E."/>
            <person name="Scheffler J.A."/>
            <person name="Scheffler B.E."/>
            <person name="Wendel J.F."/>
        </authorList>
    </citation>
    <scope>NUCLEOTIDE SEQUENCE [LARGE SCALE GENOMIC DNA]</scope>
    <source>
        <strain evidence="1">8</strain>
        <tissue evidence="1">Leaf</tissue>
    </source>
</reference>
<dbReference type="Proteomes" id="UP000593578">
    <property type="component" value="Unassembled WGS sequence"/>
</dbReference>
<protein>
    <submittedName>
        <fullName evidence="1">Uncharacterized protein</fullName>
    </submittedName>
</protein>
<accession>A0A7J8QCD8</accession>
<name>A0A7J8QCD8_GOSRA</name>
<proteinExistence type="predicted"/>
<gene>
    <name evidence="1" type="ORF">Gorai_005175</name>
</gene>
<comment type="caution">
    <text evidence="1">The sequence shown here is derived from an EMBL/GenBank/DDBJ whole genome shotgun (WGS) entry which is preliminary data.</text>
</comment>
<organism evidence="1 2">
    <name type="scientific">Gossypium raimondii</name>
    <name type="common">Peruvian cotton</name>
    <name type="synonym">Gossypium klotzschianum subsp. raimondii</name>
    <dbReference type="NCBI Taxonomy" id="29730"/>
    <lineage>
        <taxon>Eukaryota</taxon>
        <taxon>Viridiplantae</taxon>
        <taxon>Streptophyta</taxon>
        <taxon>Embryophyta</taxon>
        <taxon>Tracheophyta</taxon>
        <taxon>Spermatophyta</taxon>
        <taxon>Magnoliopsida</taxon>
        <taxon>eudicotyledons</taxon>
        <taxon>Gunneridae</taxon>
        <taxon>Pentapetalae</taxon>
        <taxon>rosids</taxon>
        <taxon>malvids</taxon>
        <taxon>Malvales</taxon>
        <taxon>Malvaceae</taxon>
        <taxon>Malvoideae</taxon>
        <taxon>Gossypium</taxon>
    </lineage>
</organism>
<sequence>MAVLVELALLQFRSLRTKEQQYWLQQGVKKNWLSARNLELMCASITRERTLLHVLRKKLEGRVLM</sequence>
<dbReference type="AlphaFoldDB" id="A0A7J8QCD8"/>